<dbReference type="PANTHER" id="PTHR43046">
    <property type="entry name" value="GDP-MANNOSE MANNOSYL HYDROLASE"/>
    <property type="match status" value="1"/>
</dbReference>
<comment type="cofactor">
    <cofactor evidence="1">
        <name>Mg(2+)</name>
        <dbReference type="ChEBI" id="CHEBI:18420"/>
    </cofactor>
</comment>
<gene>
    <name evidence="5" type="ORF">GCM10008957_00790</name>
</gene>
<dbReference type="PRINTS" id="PR00502">
    <property type="entry name" value="NUDIXFAMILY"/>
</dbReference>
<evidence type="ECO:0000313" key="5">
    <source>
        <dbReference type="EMBL" id="GGQ92675.1"/>
    </source>
</evidence>
<evidence type="ECO:0000256" key="3">
    <source>
        <dbReference type="RuleBase" id="RU003476"/>
    </source>
</evidence>
<dbReference type="InterPro" id="IPR020084">
    <property type="entry name" value="NUDIX_hydrolase_CS"/>
</dbReference>
<dbReference type="SUPFAM" id="SSF55811">
    <property type="entry name" value="Nudix"/>
    <property type="match status" value="1"/>
</dbReference>
<keyword evidence="2 3" id="KW-0378">Hydrolase</keyword>
<evidence type="ECO:0000259" key="4">
    <source>
        <dbReference type="PROSITE" id="PS51462"/>
    </source>
</evidence>
<protein>
    <recommendedName>
        <fullName evidence="4">Nudix hydrolase domain-containing protein</fullName>
    </recommendedName>
</protein>
<reference evidence="5" key="2">
    <citation type="submission" date="2020-09" db="EMBL/GenBank/DDBJ databases">
        <authorList>
            <person name="Sun Q."/>
            <person name="Ohkuma M."/>
        </authorList>
    </citation>
    <scope>NUCLEOTIDE SEQUENCE</scope>
    <source>
        <strain evidence="5">JCM 31311</strain>
    </source>
</reference>
<dbReference type="PROSITE" id="PS51462">
    <property type="entry name" value="NUDIX"/>
    <property type="match status" value="1"/>
</dbReference>
<evidence type="ECO:0000256" key="1">
    <source>
        <dbReference type="ARBA" id="ARBA00001946"/>
    </source>
</evidence>
<dbReference type="Pfam" id="PF00293">
    <property type="entry name" value="NUDIX"/>
    <property type="match status" value="1"/>
</dbReference>
<feature type="domain" description="Nudix hydrolase" evidence="4">
    <location>
        <begin position="2"/>
        <end position="135"/>
    </location>
</feature>
<dbReference type="Proteomes" id="UP000603865">
    <property type="component" value="Unassembled WGS sequence"/>
</dbReference>
<dbReference type="InterPro" id="IPR020476">
    <property type="entry name" value="Nudix_hydrolase"/>
</dbReference>
<sequence length="135" mass="14380">MIQRVGAGVACLNSAGELLMIRRRDNGRWDLPGGGVEPGEDVEHAARRELHEETGLTPHDLHLLGVFSGPEAVHTYPDGNVVAWVTVLYLCRSCSGVPAPADDACEVGWFALPSVPGGFSKVTASYLECVRAAIL</sequence>
<comment type="caution">
    <text evidence="5">The sequence shown here is derived from an EMBL/GenBank/DDBJ whole genome shotgun (WGS) entry which is preliminary data.</text>
</comment>
<comment type="similarity">
    <text evidence="3">Belongs to the Nudix hydrolase family.</text>
</comment>
<name>A0A918F070_9DEIO</name>
<dbReference type="EMBL" id="BMQL01000001">
    <property type="protein sequence ID" value="GGQ92675.1"/>
    <property type="molecule type" value="Genomic_DNA"/>
</dbReference>
<organism evidence="5 6">
    <name type="scientific">Deinococcus ruber</name>
    <dbReference type="NCBI Taxonomy" id="1848197"/>
    <lineage>
        <taxon>Bacteria</taxon>
        <taxon>Thermotogati</taxon>
        <taxon>Deinococcota</taxon>
        <taxon>Deinococci</taxon>
        <taxon>Deinococcales</taxon>
        <taxon>Deinococcaceae</taxon>
        <taxon>Deinococcus</taxon>
    </lineage>
</organism>
<reference evidence="5" key="1">
    <citation type="journal article" date="2014" name="Int. J. Syst. Evol. Microbiol.">
        <title>Complete genome sequence of Corynebacterium casei LMG S-19264T (=DSM 44701T), isolated from a smear-ripened cheese.</title>
        <authorList>
            <consortium name="US DOE Joint Genome Institute (JGI-PGF)"/>
            <person name="Walter F."/>
            <person name="Albersmeier A."/>
            <person name="Kalinowski J."/>
            <person name="Ruckert C."/>
        </authorList>
    </citation>
    <scope>NUCLEOTIDE SEQUENCE</scope>
    <source>
        <strain evidence="5">JCM 31311</strain>
    </source>
</reference>
<dbReference type="PROSITE" id="PS00893">
    <property type="entry name" value="NUDIX_BOX"/>
    <property type="match status" value="1"/>
</dbReference>
<evidence type="ECO:0000313" key="6">
    <source>
        <dbReference type="Proteomes" id="UP000603865"/>
    </source>
</evidence>
<dbReference type="RefSeq" id="WP_229775784.1">
    <property type="nucleotide sequence ID" value="NZ_BMQL01000001.1"/>
</dbReference>
<keyword evidence="6" id="KW-1185">Reference proteome</keyword>
<dbReference type="InterPro" id="IPR000086">
    <property type="entry name" value="NUDIX_hydrolase_dom"/>
</dbReference>
<dbReference type="PANTHER" id="PTHR43046:SF2">
    <property type="entry name" value="8-OXO-DGTP DIPHOSPHATASE-RELATED"/>
    <property type="match status" value="1"/>
</dbReference>
<evidence type="ECO:0000256" key="2">
    <source>
        <dbReference type="ARBA" id="ARBA00022801"/>
    </source>
</evidence>
<dbReference type="GO" id="GO:0016787">
    <property type="term" value="F:hydrolase activity"/>
    <property type="evidence" value="ECO:0007669"/>
    <property type="project" value="UniProtKB-KW"/>
</dbReference>
<dbReference type="Gene3D" id="3.90.79.10">
    <property type="entry name" value="Nucleoside Triphosphate Pyrophosphohydrolase"/>
    <property type="match status" value="1"/>
</dbReference>
<accession>A0A918F070</accession>
<dbReference type="AlphaFoldDB" id="A0A918F070"/>
<proteinExistence type="inferred from homology"/>
<dbReference type="InterPro" id="IPR015797">
    <property type="entry name" value="NUDIX_hydrolase-like_dom_sf"/>
</dbReference>